<keyword evidence="5 11" id="KW-0489">Methyltransferase</keyword>
<name>A0A8T1WIK0_9STRA</name>
<evidence type="ECO:0000313" key="11">
    <source>
        <dbReference type="EMBL" id="KAG7391900.1"/>
    </source>
</evidence>
<keyword evidence="9" id="KW-0694">RNA-binding</keyword>
<dbReference type="OrthoDB" id="269804at2759"/>
<dbReference type="GO" id="GO:0032040">
    <property type="term" value="C:small-subunit processome"/>
    <property type="evidence" value="ECO:0007669"/>
    <property type="project" value="TreeGrafter"/>
</dbReference>
<evidence type="ECO:0000256" key="9">
    <source>
        <dbReference type="ARBA" id="ARBA00022884"/>
    </source>
</evidence>
<dbReference type="PANTHER" id="PTHR12636">
    <property type="entry name" value="NEP1/MRA1"/>
    <property type="match status" value="1"/>
</dbReference>
<proteinExistence type="inferred from homology"/>
<comment type="caution">
    <text evidence="11">The sequence shown here is derived from an EMBL/GenBank/DDBJ whole genome shotgun (WGS) entry which is preliminary data.</text>
</comment>
<evidence type="ECO:0000256" key="6">
    <source>
        <dbReference type="ARBA" id="ARBA00022679"/>
    </source>
</evidence>
<evidence type="ECO:0000256" key="3">
    <source>
        <dbReference type="ARBA" id="ARBA00022517"/>
    </source>
</evidence>
<dbReference type="GO" id="GO:0070037">
    <property type="term" value="F:rRNA (pseudouridine) methyltransferase activity"/>
    <property type="evidence" value="ECO:0007669"/>
    <property type="project" value="InterPro"/>
</dbReference>
<keyword evidence="7" id="KW-0949">S-adenosyl-L-methionine</keyword>
<reference evidence="11" key="1">
    <citation type="submission" date="2021-02" db="EMBL/GenBank/DDBJ databases">
        <authorList>
            <person name="Palmer J.M."/>
        </authorList>
    </citation>
    <scope>NUCLEOTIDE SEQUENCE</scope>
    <source>
        <strain evidence="11">SCRP734</strain>
    </source>
</reference>
<evidence type="ECO:0000256" key="8">
    <source>
        <dbReference type="ARBA" id="ARBA00022730"/>
    </source>
</evidence>
<sequence>MSATKDDVKRRQVIVILEQAALETVKTSKGYQLLNCDDHKGIHKKLNRDASQSLLILTSTVMQMYIMSSKGVLVEVSSQMRVPRTYKRFAGLMVQLLHTLKIRSSDGNHTLLNVIKNPVTKYLPANCKKYALSRTGTLVNPWEWVESLPKDEPVVFIFGAMAHGHISKENCNYLDETISISEYPMSGAQAICRLLNGFERHWGIL</sequence>
<dbReference type="Proteomes" id="UP000694044">
    <property type="component" value="Unassembled WGS sequence"/>
</dbReference>
<dbReference type="Pfam" id="PF03587">
    <property type="entry name" value="EMG1"/>
    <property type="match status" value="1"/>
</dbReference>
<accession>A0A8T1WIK0</accession>
<evidence type="ECO:0000256" key="10">
    <source>
        <dbReference type="ARBA" id="ARBA00023242"/>
    </source>
</evidence>
<keyword evidence="8" id="KW-0699">rRNA-binding</keyword>
<dbReference type="GO" id="GO:0019843">
    <property type="term" value="F:rRNA binding"/>
    <property type="evidence" value="ECO:0007669"/>
    <property type="project" value="UniProtKB-KW"/>
</dbReference>
<organism evidence="11 12">
    <name type="scientific">Phytophthora pseudosyringae</name>
    <dbReference type="NCBI Taxonomy" id="221518"/>
    <lineage>
        <taxon>Eukaryota</taxon>
        <taxon>Sar</taxon>
        <taxon>Stramenopiles</taxon>
        <taxon>Oomycota</taxon>
        <taxon>Peronosporomycetes</taxon>
        <taxon>Peronosporales</taxon>
        <taxon>Peronosporaceae</taxon>
        <taxon>Phytophthora</taxon>
    </lineage>
</organism>
<evidence type="ECO:0000256" key="7">
    <source>
        <dbReference type="ARBA" id="ARBA00022691"/>
    </source>
</evidence>
<comment type="similarity">
    <text evidence="2">Belongs to the class IV-like SAM-binding methyltransferase superfamily. RNA methyltransferase NEP1 family.</text>
</comment>
<dbReference type="InterPro" id="IPR005304">
    <property type="entry name" value="Rbsml_bgen_MeTrfase_EMG1/NEP1"/>
</dbReference>
<evidence type="ECO:0000256" key="4">
    <source>
        <dbReference type="ARBA" id="ARBA00022552"/>
    </source>
</evidence>
<dbReference type="AlphaFoldDB" id="A0A8T1WIK0"/>
<dbReference type="EMBL" id="JAGDFM010000016">
    <property type="protein sequence ID" value="KAG7391900.1"/>
    <property type="molecule type" value="Genomic_DNA"/>
</dbReference>
<evidence type="ECO:0000313" key="12">
    <source>
        <dbReference type="Proteomes" id="UP000694044"/>
    </source>
</evidence>
<comment type="subcellular location">
    <subcellularLocation>
        <location evidence="1">Nucleus</location>
        <location evidence="1">Nucleolus</location>
    </subcellularLocation>
</comment>
<gene>
    <name evidence="11" type="primary">EMG1</name>
    <name evidence="11" type="ORF">PHYPSEUDO_003106</name>
</gene>
<keyword evidence="10" id="KW-0539">Nucleus</keyword>
<dbReference type="GO" id="GO:0070475">
    <property type="term" value="P:rRNA base methylation"/>
    <property type="evidence" value="ECO:0007669"/>
    <property type="project" value="InterPro"/>
</dbReference>
<dbReference type="FunFam" id="3.40.1280.10:FF:000003">
    <property type="entry name" value="Ribosomal RNA small subunit methyltransferase"/>
    <property type="match status" value="1"/>
</dbReference>
<dbReference type="CDD" id="cd18088">
    <property type="entry name" value="Nep1-like"/>
    <property type="match status" value="1"/>
</dbReference>
<evidence type="ECO:0000256" key="5">
    <source>
        <dbReference type="ARBA" id="ARBA00022603"/>
    </source>
</evidence>
<keyword evidence="12" id="KW-1185">Reference proteome</keyword>
<evidence type="ECO:0000256" key="1">
    <source>
        <dbReference type="ARBA" id="ARBA00004604"/>
    </source>
</evidence>
<protein>
    <submittedName>
        <fullName evidence="11">18S rRNA pseudouridine methyltransferase</fullName>
    </submittedName>
</protein>
<evidence type="ECO:0000256" key="2">
    <source>
        <dbReference type="ARBA" id="ARBA00008115"/>
    </source>
</evidence>
<dbReference type="PANTHER" id="PTHR12636:SF5">
    <property type="entry name" value="RIBOSOMAL RNA SMALL SUBUNIT METHYLTRANSFERASE NEP1"/>
    <property type="match status" value="1"/>
</dbReference>
<keyword evidence="3" id="KW-0690">Ribosome biogenesis</keyword>
<keyword evidence="6" id="KW-0808">Transferase</keyword>
<keyword evidence="4" id="KW-0698">rRNA processing</keyword>